<evidence type="ECO:0000313" key="3">
    <source>
        <dbReference type="Proteomes" id="UP001437460"/>
    </source>
</evidence>
<gene>
    <name evidence="2" type="ORF">WMO41_13230</name>
</gene>
<dbReference type="InterPro" id="IPR001387">
    <property type="entry name" value="Cro/C1-type_HTH"/>
</dbReference>
<name>A0ABV1HP65_9FIRM</name>
<sequence>MSISYRVIWKLLVDRDIKKDLRFNSKISTNVLAKSGKNDKVTMDVLEKICITLSYDVGDIMEKMNYIIALNSNGEGEV</sequence>
<reference evidence="2 3" key="1">
    <citation type="submission" date="2024-03" db="EMBL/GenBank/DDBJ databases">
        <title>Human intestinal bacterial collection.</title>
        <authorList>
            <person name="Pauvert C."/>
            <person name="Hitch T.C.A."/>
            <person name="Clavel T."/>
        </authorList>
    </citation>
    <scope>NUCLEOTIDE SEQUENCE [LARGE SCALE GENOMIC DNA]</scope>
    <source>
        <strain evidence="2 3">CLA-AP-H27</strain>
    </source>
</reference>
<keyword evidence="3" id="KW-1185">Reference proteome</keyword>
<feature type="domain" description="HTH cro/C1-type" evidence="1">
    <location>
        <begin position="8"/>
        <end position="62"/>
    </location>
</feature>
<dbReference type="Proteomes" id="UP001437460">
    <property type="component" value="Unassembled WGS sequence"/>
</dbReference>
<proteinExistence type="predicted"/>
<protein>
    <submittedName>
        <fullName evidence="2">Helix-turn-helix transcriptional regulator</fullName>
    </submittedName>
</protein>
<organism evidence="2 3">
    <name type="scientific">Ventrimonas faecis</name>
    <dbReference type="NCBI Taxonomy" id="3133170"/>
    <lineage>
        <taxon>Bacteria</taxon>
        <taxon>Bacillati</taxon>
        <taxon>Bacillota</taxon>
        <taxon>Clostridia</taxon>
        <taxon>Lachnospirales</taxon>
        <taxon>Lachnospiraceae</taxon>
        <taxon>Ventrimonas</taxon>
    </lineage>
</organism>
<dbReference type="EMBL" id="JBBMFJ010000031">
    <property type="protein sequence ID" value="MEQ2564111.1"/>
    <property type="molecule type" value="Genomic_DNA"/>
</dbReference>
<evidence type="ECO:0000313" key="2">
    <source>
        <dbReference type="EMBL" id="MEQ2564111.1"/>
    </source>
</evidence>
<accession>A0ABV1HP65</accession>
<comment type="caution">
    <text evidence="2">The sequence shown here is derived from an EMBL/GenBank/DDBJ whole genome shotgun (WGS) entry which is preliminary data.</text>
</comment>
<dbReference type="Pfam" id="PF13443">
    <property type="entry name" value="HTH_26"/>
    <property type="match status" value="1"/>
</dbReference>
<evidence type="ECO:0000259" key="1">
    <source>
        <dbReference type="Pfam" id="PF13443"/>
    </source>
</evidence>